<dbReference type="SUPFAM" id="SSF88659">
    <property type="entry name" value="Sigma3 and sigma4 domains of RNA polymerase sigma factors"/>
    <property type="match status" value="1"/>
</dbReference>
<dbReference type="InterPro" id="IPR013324">
    <property type="entry name" value="RNA_pol_sigma_r3/r4-like"/>
</dbReference>
<evidence type="ECO:0000259" key="4">
    <source>
        <dbReference type="Pfam" id="PF20239"/>
    </source>
</evidence>
<dbReference type="InterPro" id="IPR014284">
    <property type="entry name" value="RNA_pol_sigma-70_dom"/>
</dbReference>
<sequence>MSELAWIEQALIAARPQALGALLRYFRDLDTAEEAFQNACLRALKSWPQNGPPRDPAAWLILVGRNVAIDDIRRGSRLKPLPEDEAISDLDDAEAKLAERLDGSQYRDDILRLLFICCHPALPATQQIALALRIVSGLNVRQIARAFLVSEAAMEQRITRAKAAIAKAGVAFETPGAVERSERLAAVAAMVYLIFNEGYSAAGDSQSDRACLCEEAIRLARLLLRLFPAEPEIMGLAALLLLQHARAAARFDADGAIVLLDDQDRSLWNGNMIAEGLALIDKAMRHRRTGPYQIQAAIAALHARAATPDDTDWAQIELLYGSLEILQPSPVVTLNRAVAVAKVRGPEAALAMIAPLGERLSSYFHYFGVKGALLLQLGHHDQARIAFDRAIALATTPAEAAHIRMHLDRLQRDHGDGATIAPHPAARAGNGSG</sequence>
<dbReference type="HOGENOM" id="CLU_035311_1_0_5"/>
<dbReference type="InterPro" id="IPR013325">
    <property type="entry name" value="RNA_pol_sigma_r2"/>
</dbReference>
<dbReference type="InterPro" id="IPR013249">
    <property type="entry name" value="RNA_pol_sigma70_r4_t2"/>
</dbReference>
<dbReference type="SUPFAM" id="SSF48452">
    <property type="entry name" value="TPR-like"/>
    <property type="match status" value="1"/>
</dbReference>
<dbReference type="InterPro" id="IPR046531">
    <property type="entry name" value="DUF6596"/>
</dbReference>
<dbReference type="Pfam" id="PF08281">
    <property type="entry name" value="Sigma70_r4_2"/>
    <property type="match status" value="1"/>
</dbReference>
<dbReference type="AlphaFoldDB" id="Q07HD0"/>
<dbReference type="InterPro" id="IPR011990">
    <property type="entry name" value="TPR-like_helical_dom_sf"/>
</dbReference>
<dbReference type="GO" id="GO:0006352">
    <property type="term" value="P:DNA-templated transcription initiation"/>
    <property type="evidence" value="ECO:0007669"/>
    <property type="project" value="InterPro"/>
</dbReference>
<evidence type="ECO:0000256" key="1">
    <source>
        <dbReference type="SAM" id="MobiDB-lite"/>
    </source>
</evidence>
<feature type="domain" description="RNA polymerase sigma factor 70 region 4 type 2" evidence="3">
    <location>
        <begin position="114"/>
        <end position="164"/>
    </location>
</feature>
<dbReference type="Pfam" id="PF04542">
    <property type="entry name" value="Sigma70_r2"/>
    <property type="match status" value="1"/>
</dbReference>
<feature type="domain" description="DUF6596" evidence="4">
    <location>
        <begin position="183"/>
        <end position="284"/>
    </location>
</feature>
<dbReference type="GO" id="GO:0016987">
    <property type="term" value="F:sigma factor activity"/>
    <property type="evidence" value="ECO:0007669"/>
    <property type="project" value="InterPro"/>
</dbReference>
<dbReference type="InterPro" id="IPR007627">
    <property type="entry name" value="RNA_pol_sigma70_r2"/>
</dbReference>
<dbReference type="STRING" id="316055.RPE_4735"/>
<dbReference type="GO" id="GO:0003677">
    <property type="term" value="F:DNA binding"/>
    <property type="evidence" value="ECO:0007669"/>
    <property type="project" value="InterPro"/>
</dbReference>
<dbReference type="OrthoDB" id="9780299at2"/>
<dbReference type="PANTHER" id="PTHR47756:SF1">
    <property type="entry name" value="BLL0085 PROTEIN"/>
    <property type="match status" value="1"/>
</dbReference>
<dbReference type="PANTHER" id="PTHR47756">
    <property type="entry name" value="BLL6612 PROTEIN-RELATED"/>
    <property type="match status" value="1"/>
</dbReference>
<dbReference type="eggNOG" id="COG4941">
    <property type="taxonomic scope" value="Bacteria"/>
</dbReference>
<accession>Q07HD0</accession>
<reference evidence="5" key="1">
    <citation type="submission" date="2006-09" db="EMBL/GenBank/DDBJ databases">
        <title>Complete sequence of Rhodopseudomonas palustris BisA53.</title>
        <authorList>
            <consortium name="US DOE Joint Genome Institute"/>
            <person name="Copeland A."/>
            <person name="Lucas S."/>
            <person name="Lapidus A."/>
            <person name="Barry K."/>
            <person name="Detter J.C."/>
            <person name="Glavina del Rio T."/>
            <person name="Hammon N."/>
            <person name="Israni S."/>
            <person name="Dalin E."/>
            <person name="Tice H."/>
            <person name="Pitluck S."/>
            <person name="Chain P."/>
            <person name="Malfatti S."/>
            <person name="Shin M."/>
            <person name="Vergez L."/>
            <person name="Schmutz J."/>
            <person name="Larimer F."/>
            <person name="Land M."/>
            <person name="Hauser L."/>
            <person name="Pelletier D.A."/>
            <person name="Kyrpides N."/>
            <person name="Kim E."/>
            <person name="Harwood C.S."/>
            <person name="Oda Y."/>
            <person name="Richardson P."/>
        </authorList>
    </citation>
    <scope>NUCLEOTIDE SEQUENCE [LARGE SCALE GENOMIC DNA]</scope>
    <source>
        <strain evidence="5">BisA53</strain>
    </source>
</reference>
<organism evidence="5">
    <name type="scientific">Rhodopseudomonas palustris (strain BisA53)</name>
    <dbReference type="NCBI Taxonomy" id="316055"/>
    <lineage>
        <taxon>Bacteria</taxon>
        <taxon>Pseudomonadati</taxon>
        <taxon>Pseudomonadota</taxon>
        <taxon>Alphaproteobacteria</taxon>
        <taxon>Hyphomicrobiales</taxon>
        <taxon>Nitrobacteraceae</taxon>
        <taxon>Rhodopseudomonas</taxon>
    </lineage>
</organism>
<dbReference type="Gene3D" id="1.10.10.10">
    <property type="entry name" value="Winged helix-like DNA-binding domain superfamily/Winged helix DNA-binding domain"/>
    <property type="match status" value="1"/>
</dbReference>
<feature type="region of interest" description="Disordered" evidence="1">
    <location>
        <begin position="414"/>
        <end position="433"/>
    </location>
</feature>
<evidence type="ECO:0000259" key="2">
    <source>
        <dbReference type="Pfam" id="PF04542"/>
    </source>
</evidence>
<dbReference type="NCBIfam" id="TIGR02937">
    <property type="entry name" value="sigma70-ECF"/>
    <property type="match status" value="1"/>
</dbReference>
<name>Q07HD0_RHOP5</name>
<dbReference type="SUPFAM" id="SSF88946">
    <property type="entry name" value="Sigma2 domain of RNA polymerase sigma factors"/>
    <property type="match status" value="1"/>
</dbReference>
<dbReference type="KEGG" id="rpe:RPE_4735"/>
<gene>
    <name evidence="5" type="ordered locus">RPE_4735</name>
</gene>
<evidence type="ECO:0000259" key="3">
    <source>
        <dbReference type="Pfam" id="PF08281"/>
    </source>
</evidence>
<feature type="domain" description="RNA polymerase sigma-70 region 2" evidence="2">
    <location>
        <begin position="15"/>
        <end position="77"/>
    </location>
</feature>
<proteinExistence type="predicted"/>
<dbReference type="Gene3D" id="1.10.1740.10">
    <property type="match status" value="1"/>
</dbReference>
<dbReference type="Pfam" id="PF20239">
    <property type="entry name" value="DUF6596"/>
    <property type="match status" value="1"/>
</dbReference>
<dbReference type="EMBL" id="CP000463">
    <property type="protein sequence ID" value="ABJ08654.1"/>
    <property type="molecule type" value="Genomic_DNA"/>
</dbReference>
<dbReference type="InterPro" id="IPR036388">
    <property type="entry name" value="WH-like_DNA-bd_sf"/>
</dbReference>
<evidence type="ECO:0000313" key="5">
    <source>
        <dbReference type="EMBL" id="ABJ08654.1"/>
    </source>
</evidence>
<protein>
    <submittedName>
        <fullName evidence="5">Putative RNA polymerase, sigma-24 subunit, ECF subfamily</fullName>
    </submittedName>
</protein>